<feature type="transmembrane region" description="Helical" evidence="1">
    <location>
        <begin position="12"/>
        <end position="36"/>
    </location>
</feature>
<sequence length="391" mass="45638">MNRIEVADALRGFSLFGIFMANLLIFQFGLTGQLYIDQYHLSGVNQTIYYVIKIIFEGSFMPVFAILFGFSLDKLYQSMKSKQIKRPRIKLLRRAIFLLILGSLHAYFIWEGDILFGYALSMLIVIPFISLNRKFFKWVTIVGFGMILALSIVSLFDTSGPIIETSDKASYVHEVKTLFSEGSYWDIREADDNIKDPQFMQLKSMLGDNIGWLFVMIFFIEVPYFTLGICLSKYKWFEKRIEDQRISKWFIYLIPVSILGKSSYLWLSNENAAESITMIFGILLAIGFICLFKYLYQTYQQNVIFRGFESLGKMSLSMYILQSIIGTLILYGYGLGFFGKDVLLVTTISFILIYVLQMLLASWYQKHWRYGPLEYILRMFTHWKIKVGKRR</sequence>
<evidence type="ECO:0000256" key="1">
    <source>
        <dbReference type="SAM" id="Phobius"/>
    </source>
</evidence>
<dbReference type="EMBL" id="CP022046">
    <property type="protein sequence ID" value="ASE33132.1"/>
    <property type="molecule type" value="Genomic_DNA"/>
</dbReference>
<dbReference type="Pfam" id="PF04235">
    <property type="entry name" value="DUF418"/>
    <property type="match status" value="1"/>
</dbReference>
<reference evidence="4" key="1">
    <citation type="submission" date="2017-06" db="EMBL/GenBank/DDBJ databases">
        <title>FDA dAtabase for Regulatory Grade micrObial Sequences (FDA-ARGOS): Supporting development and validation of Infectious Disease Dx tests.</title>
        <authorList>
            <person name="Campos J."/>
            <person name="Goldberg B."/>
            <person name="Tallon L."/>
            <person name="Sadzewicz L."/>
            <person name="Sengamalay N."/>
            <person name="Ott S."/>
            <person name="Godinez A."/>
            <person name="Nagaraj S."/>
            <person name="Vavikolanu K."/>
            <person name="Vyas G."/>
            <person name="Nadendla S."/>
            <person name="Aluvathingal J."/>
            <person name="Geyer C."/>
            <person name="Nandy P."/>
            <person name="Hobson J."/>
            <person name="Sichtig H."/>
        </authorList>
    </citation>
    <scope>NUCLEOTIDE SEQUENCE [LARGE SCALE GENOMIC DNA]</scope>
    <source>
        <strain evidence="4">FDAARGOS_285</strain>
    </source>
</reference>
<evidence type="ECO:0000259" key="2">
    <source>
        <dbReference type="Pfam" id="PF04235"/>
    </source>
</evidence>
<feature type="transmembrane region" description="Helical" evidence="1">
    <location>
        <begin position="316"/>
        <end position="336"/>
    </location>
</feature>
<organism evidence="3 4">
    <name type="scientific">Mammaliicoccus sciuri</name>
    <name type="common">Staphylococcus sciuri</name>
    <dbReference type="NCBI Taxonomy" id="1296"/>
    <lineage>
        <taxon>Bacteria</taxon>
        <taxon>Bacillati</taxon>
        <taxon>Bacillota</taxon>
        <taxon>Bacilli</taxon>
        <taxon>Bacillales</taxon>
        <taxon>Staphylococcaceae</taxon>
        <taxon>Mammaliicoccus</taxon>
    </lineage>
</organism>
<keyword evidence="1" id="KW-0812">Transmembrane</keyword>
<feature type="transmembrane region" description="Helical" evidence="1">
    <location>
        <begin position="249"/>
        <end position="267"/>
    </location>
</feature>
<accession>A0AAI8DFX4</accession>
<feature type="domain" description="DUF418" evidence="2">
    <location>
        <begin position="233"/>
        <end position="384"/>
    </location>
</feature>
<feature type="transmembrane region" description="Helical" evidence="1">
    <location>
        <begin position="342"/>
        <end position="364"/>
    </location>
</feature>
<dbReference type="InterPro" id="IPR052529">
    <property type="entry name" value="Bact_Transport_Assoc"/>
</dbReference>
<dbReference type="PANTHER" id="PTHR30590:SF2">
    <property type="entry name" value="INNER MEMBRANE PROTEIN"/>
    <property type="match status" value="1"/>
</dbReference>
<feature type="transmembrane region" description="Helical" evidence="1">
    <location>
        <begin position="210"/>
        <end position="229"/>
    </location>
</feature>
<feature type="transmembrane region" description="Helical" evidence="1">
    <location>
        <begin position="91"/>
        <end position="108"/>
    </location>
</feature>
<dbReference type="PANTHER" id="PTHR30590">
    <property type="entry name" value="INNER MEMBRANE PROTEIN"/>
    <property type="match status" value="1"/>
</dbReference>
<feature type="transmembrane region" description="Helical" evidence="1">
    <location>
        <begin position="48"/>
        <end position="70"/>
    </location>
</feature>
<keyword evidence="1" id="KW-1133">Transmembrane helix</keyword>
<feature type="transmembrane region" description="Helical" evidence="1">
    <location>
        <begin position="273"/>
        <end position="296"/>
    </location>
</feature>
<gene>
    <name evidence="3" type="ORF">CEP64_00510</name>
</gene>
<feature type="transmembrane region" description="Helical" evidence="1">
    <location>
        <begin position="114"/>
        <end position="131"/>
    </location>
</feature>
<name>A0AAI8DFX4_MAMSC</name>
<dbReference type="AlphaFoldDB" id="A0AAI8DFX4"/>
<dbReference type="Proteomes" id="UP000197058">
    <property type="component" value="Chromosome"/>
</dbReference>
<protein>
    <submittedName>
        <fullName evidence="3">DUF418 domain-containing protein</fullName>
    </submittedName>
</protein>
<proteinExistence type="predicted"/>
<keyword evidence="1" id="KW-0472">Membrane</keyword>
<dbReference type="KEGG" id="sscu:CEP64_00510"/>
<evidence type="ECO:0000313" key="4">
    <source>
        <dbReference type="Proteomes" id="UP000197058"/>
    </source>
</evidence>
<feature type="transmembrane region" description="Helical" evidence="1">
    <location>
        <begin position="138"/>
        <end position="156"/>
    </location>
</feature>
<dbReference type="InterPro" id="IPR007349">
    <property type="entry name" value="DUF418"/>
</dbReference>
<evidence type="ECO:0000313" key="3">
    <source>
        <dbReference type="EMBL" id="ASE33132.1"/>
    </source>
</evidence>
<dbReference type="RefSeq" id="WP_088592131.1">
    <property type="nucleotide sequence ID" value="NZ_CP022046.2"/>
</dbReference>